<evidence type="ECO:0000256" key="2">
    <source>
        <dbReference type="SAM" id="SignalP"/>
    </source>
</evidence>
<dbReference type="PROSITE" id="PS51257">
    <property type="entry name" value="PROKAR_LIPOPROTEIN"/>
    <property type="match status" value="1"/>
</dbReference>
<dbReference type="Proteomes" id="UP000187344">
    <property type="component" value="Unassembled WGS sequence"/>
</dbReference>
<keyword evidence="4" id="KW-1185">Reference proteome</keyword>
<name>A0A1R0FBL7_9HYPH</name>
<gene>
    <name evidence="3" type="ORF">PEB0149_018500</name>
</gene>
<feature type="compositionally biased region" description="Low complexity" evidence="1">
    <location>
        <begin position="89"/>
        <end position="112"/>
    </location>
</feature>
<proteinExistence type="predicted"/>
<dbReference type="EMBL" id="LXYT01000001">
    <property type="protein sequence ID" value="OLY44381.1"/>
    <property type="molecule type" value="Genomic_DNA"/>
</dbReference>
<accession>A0A1R0FBL7</accession>
<feature type="signal peptide" evidence="2">
    <location>
        <begin position="1"/>
        <end position="30"/>
    </location>
</feature>
<organism evidence="3 4">
    <name type="scientific">Bartonella apis</name>
    <dbReference type="NCBI Taxonomy" id="1686310"/>
    <lineage>
        <taxon>Bacteria</taxon>
        <taxon>Pseudomonadati</taxon>
        <taxon>Pseudomonadota</taxon>
        <taxon>Alphaproteobacteria</taxon>
        <taxon>Hyphomicrobiales</taxon>
        <taxon>Bartonellaceae</taxon>
        <taxon>Bartonella</taxon>
    </lineage>
</organism>
<dbReference type="AlphaFoldDB" id="A0A1R0FBL7"/>
<evidence type="ECO:0008006" key="5">
    <source>
        <dbReference type="Google" id="ProtNLM"/>
    </source>
</evidence>
<reference evidence="3 4" key="1">
    <citation type="submission" date="2016-12" db="EMBL/GenBank/DDBJ databases">
        <title>Comparative genomics of Bartonella apis.</title>
        <authorList>
            <person name="Engel P."/>
        </authorList>
    </citation>
    <scope>NUCLEOTIDE SEQUENCE [LARGE SCALE GENOMIC DNA]</scope>
    <source>
        <strain evidence="3 4">PEB0149</strain>
    </source>
</reference>
<evidence type="ECO:0000313" key="4">
    <source>
        <dbReference type="Proteomes" id="UP000187344"/>
    </source>
</evidence>
<feature type="region of interest" description="Disordered" evidence="1">
    <location>
        <begin position="87"/>
        <end position="118"/>
    </location>
</feature>
<protein>
    <recommendedName>
        <fullName evidence="5">Lipoprotein</fullName>
    </recommendedName>
</protein>
<evidence type="ECO:0000313" key="3">
    <source>
        <dbReference type="EMBL" id="OLY44381.1"/>
    </source>
</evidence>
<dbReference type="RefSeq" id="WP_225868497.1">
    <property type="nucleotide sequence ID" value="NZ_CALYQA010000002.1"/>
</dbReference>
<feature type="chain" id="PRO_5012232391" description="Lipoprotein" evidence="2">
    <location>
        <begin position="31"/>
        <end position="118"/>
    </location>
</feature>
<keyword evidence="2" id="KW-0732">Signal</keyword>
<evidence type="ECO:0000256" key="1">
    <source>
        <dbReference type="SAM" id="MobiDB-lite"/>
    </source>
</evidence>
<sequence>MGSLNRFISAKTLFLPCFLMLTGCATQATAWTEKITTQKVELPTECAGWQKINVKTRTRYYMMKDDQRALVDIDAHNLRGKNLGCWDRNVQQAQPSQPQVQNQPVQPQSSVAAPAELQ</sequence>
<comment type="caution">
    <text evidence="3">The sequence shown here is derived from an EMBL/GenBank/DDBJ whole genome shotgun (WGS) entry which is preliminary data.</text>
</comment>